<feature type="compositionally biased region" description="Basic and acidic residues" evidence="4">
    <location>
        <begin position="1067"/>
        <end position="1078"/>
    </location>
</feature>
<dbReference type="EMBL" id="JAPEVB010000002">
    <property type="protein sequence ID" value="KAJ4394653.1"/>
    <property type="molecule type" value="Genomic_DNA"/>
</dbReference>
<dbReference type="InterPro" id="IPR026054">
    <property type="entry name" value="Nucleoporin"/>
</dbReference>
<evidence type="ECO:0000256" key="3">
    <source>
        <dbReference type="ARBA" id="ARBA00023242"/>
    </source>
</evidence>
<comment type="subcellular location">
    <subcellularLocation>
        <location evidence="1">Nucleus</location>
    </subcellularLocation>
</comment>
<accession>A0A9W8Z021</accession>
<dbReference type="GO" id="GO:0006606">
    <property type="term" value="P:protein import into nucleus"/>
    <property type="evidence" value="ECO:0007669"/>
    <property type="project" value="TreeGrafter"/>
</dbReference>
<dbReference type="InterPro" id="IPR039462">
    <property type="entry name" value="Nup159/Nup146_N"/>
</dbReference>
<dbReference type="Proteomes" id="UP001140453">
    <property type="component" value="Unassembled WGS sequence"/>
</dbReference>
<sequence length="1430" mass="148978">MDGPDLELIQTERLGFLPVAKDAKVQLTPKWSPPPAPTASLLAIASRKAIVAAAGPDTIYVSPTDAVRKAFEAPKDGESEIRAFEGHVKIPMPMRISHLAFTPDEKYLIMSAEQGGGLAVYETQTILQGSAQSVFEIGTSGEIVKTLVPNPMPELAEFCAVVTTNGNLLMANFKEESLAAGSNGPVLRSGVTSVGWSTKGKQLVAGLADGTIIQMTPDGTEKAVIPKPESLVGDFPVASVSWLENHLFLAIYNDAGDPSHSEYFAITRSAPAGKTPSFETRRLVDPVQPFGNESAPHHTILRLRDYPPAIQELLIVSSSVSDGLGLLTKAKASLSSDPKIPAEQVTNVFTTTEFSDDSRRAQLPTDEEFNDTTPIGVALDLSSKDKVYKPDPADEEIEFSPGPLPGAWALNNNGVLGAWWMIYYDAVREGKTYPGMAVLQAEPAAQSTPSALPKSSLPTPAFGSQPKASPFGSSAFNKPAPAQSNPFGGSFTAATGSAFGAPAFGAPSALGGAKPPAPAFGQSGGLGNKASPWATGSAGAAPAFGSHGFSSSAAPVAGSSTGGKVFGSGAATAGSTTGGGFAGLAGQSGFAGLAGNQSGGSVFSKPASPSPFGGATAGQSAFGGGGASAFGTPSGSGAFGSQPNASNTGSVFGGAAKKDSTFGSSPFVLGTTFKQDPITANDNEKPSGKGGLSLGGFGLSLDDAASKPAESTESKDENMGAETPVEQEKPKSIFDPPQGSTTPTSTPAPPKFNPFDKAATAVTTGRSQSPKANPFASVDNKAKSSASPFGSLFGGSSDKPNPFKPAAADAPADPPLPPDATNLKKPSEPVEDAPLPPDFVAPKSKKSEGEVVPPSLPKEDSPVPEEAPLPPDFTKPKADTKSSLFNPPAAPSVPESSGDDLSEAPDSDDDGDDEDEEEDDGGEEVEEGGSDEEEPEVESEGSGVDVAKDLSPSSVGASHTPGQTPHSSFGGFGGSTFSLVPRPDVAQPSRSSVFGGQAPILPKPALTSPRSPSPIRTALPPRMLPGEGSRSVSAPSGPPRPRSSGYSKSVSSRVPAKEDPNVALQREAQKKQAEKEEQSLEDEEYERVQALLESPVEPALEIGEFTAFNTTTADSHASTVAAQVEALYRDMNGMLVTLGMNARVLASFITGHEQRQSNEFKTKEDLDNSDDWVLCEAEDLNHILDDELAPELADARVQDVQDTWDTCQDLVRELPKLRAKKHDLKRILDTVLDPDQGDAVRQTPLSTEQAAQQNALRQGYARVSKLMADAESALTMLKTKLASASGKPSAQPTVDAIIRTIAKMTSAAEKRSGEIDILESQMRKLRVTGSLAPSACREGTPETFRTPPSNKRLSLTRTGSGTGHSPSPRRSLNGSVSRGEPSPRKKVSGYTLEEKDAIREKMQKRQAVLDRLRVKLVENGPKVSRMGDTR</sequence>
<evidence type="ECO:0000256" key="2">
    <source>
        <dbReference type="ARBA" id="ARBA00022448"/>
    </source>
</evidence>
<dbReference type="Pfam" id="PF16755">
    <property type="entry name" value="Beta-prop_NUP159_NUP214"/>
    <property type="match status" value="1"/>
</dbReference>
<evidence type="ECO:0000259" key="5">
    <source>
        <dbReference type="Pfam" id="PF16755"/>
    </source>
</evidence>
<dbReference type="GO" id="GO:0005643">
    <property type="term" value="C:nuclear pore"/>
    <property type="evidence" value="ECO:0007669"/>
    <property type="project" value="TreeGrafter"/>
</dbReference>
<dbReference type="OrthoDB" id="248320at2759"/>
<evidence type="ECO:0000256" key="4">
    <source>
        <dbReference type="SAM" id="MobiDB-lite"/>
    </source>
</evidence>
<feature type="compositionally biased region" description="Polar residues" evidence="4">
    <location>
        <begin position="672"/>
        <end position="681"/>
    </location>
</feature>
<feature type="domain" description="Nucleoporin Nup159/Nup146 N-terminal" evidence="5">
    <location>
        <begin position="35"/>
        <end position="416"/>
    </location>
</feature>
<keyword evidence="7" id="KW-1185">Reference proteome</keyword>
<dbReference type="Gene3D" id="2.130.10.10">
    <property type="entry name" value="YVTN repeat-like/Quinoprotein amine dehydrogenase"/>
    <property type="match status" value="1"/>
</dbReference>
<dbReference type="GO" id="GO:0006405">
    <property type="term" value="P:RNA export from nucleus"/>
    <property type="evidence" value="ECO:0007669"/>
    <property type="project" value="TreeGrafter"/>
</dbReference>
<evidence type="ECO:0000256" key="1">
    <source>
        <dbReference type="ARBA" id="ARBA00004123"/>
    </source>
</evidence>
<feature type="compositionally biased region" description="Acidic residues" evidence="4">
    <location>
        <begin position="897"/>
        <end position="939"/>
    </location>
</feature>
<dbReference type="InterPro" id="IPR015943">
    <property type="entry name" value="WD40/YVTN_repeat-like_dom_sf"/>
</dbReference>
<keyword evidence="2" id="KW-0813">Transport</keyword>
<dbReference type="SUPFAM" id="SSF117289">
    <property type="entry name" value="Nucleoporin domain"/>
    <property type="match status" value="1"/>
</dbReference>
<feature type="compositionally biased region" description="Low complexity" evidence="4">
    <location>
        <begin position="629"/>
        <end position="641"/>
    </location>
</feature>
<dbReference type="FunFam" id="2.130.10.10:FF:000645">
    <property type="entry name" value="Putative nuclear pore complex subunit Nup159"/>
    <property type="match status" value="1"/>
</dbReference>
<feature type="compositionally biased region" description="Polar residues" evidence="4">
    <location>
        <begin position="951"/>
        <end position="966"/>
    </location>
</feature>
<feature type="region of interest" description="Disordered" evidence="4">
    <location>
        <begin position="448"/>
        <end position="483"/>
    </location>
</feature>
<gene>
    <name evidence="6" type="ORF">N0V93_003872</name>
</gene>
<dbReference type="PANTHER" id="PTHR23193:SF23">
    <property type="entry name" value="NUCLEAR PORE COMPLEX PROTEIN NUP153"/>
    <property type="match status" value="1"/>
</dbReference>
<evidence type="ECO:0000313" key="7">
    <source>
        <dbReference type="Proteomes" id="UP001140453"/>
    </source>
</evidence>
<comment type="caution">
    <text evidence="6">The sequence shown here is derived from an EMBL/GenBank/DDBJ whole genome shotgun (WGS) entry which is preliminary data.</text>
</comment>
<evidence type="ECO:0000313" key="6">
    <source>
        <dbReference type="EMBL" id="KAJ4394653.1"/>
    </source>
</evidence>
<keyword evidence="3" id="KW-0539">Nucleus</keyword>
<dbReference type="PANTHER" id="PTHR23193">
    <property type="entry name" value="NUCLEAR PORE COMPLEX PROTEIN NUP"/>
    <property type="match status" value="1"/>
</dbReference>
<feature type="compositionally biased region" description="Gly residues" evidence="4">
    <location>
        <begin position="688"/>
        <end position="698"/>
    </location>
</feature>
<proteinExistence type="predicted"/>
<name>A0A9W8Z021_9PEZI</name>
<feature type="compositionally biased region" description="Polar residues" evidence="4">
    <location>
        <begin position="761"/>
        <end position="771"/>
    </location>
</feature>
<feature type="region of interest" description="Disordered" evidence="4">
    <location>
        <begin position="1329"/>
        <end position="1398"/>
    </location>
</feature>
<feature type="region of interest" description="Disordered" evidence="4">
    <location>
        <begin position="597"/>
        <end position="1084"/>
    </location>
</feature>
<feature type="compositionally biased region" description="Low complexity" evidence="4">
    <location>
        <begin position="736"/>
        <end position="745"/>
    </location>
</feature>
<organism evidence="6 7">
    <name type="scientific">Gnomoniopsis smithogilvyi</name>
    <dbReference type="NCBI Taxonomy" id="1191159"/>
    <lineage>
        <taxon>Eukaryota</taxon>
        <taxon>Fungi</taxon>
        <taxon>Dikarya</taxon>
        <taxon>Ascomycota</taxon>
        <taxon>Pezizomycotina</taxon>
        <taxon>Sordariomycetes</taxon>
        <taxon>Sordariomycetidae</taxon>
        <taxon>Diaporthales</taxon>
        <taxon>Gnomoniaceae</taxon>
        <taxon>Gnomoniopsis</taxon>
    </lineage>
</organism>
<feature type="compositionally biased region" description="Polar residues" evidence="4">
    <location>
        <begin position="471"/>
        <end position="483"/>
    </location>
</feature>
<feature type="compositionally biased region" description="Polar residues" evidence="4">
    <location>
        <begin position="1346"/>
        <end position="1376"/>
    </location>
</feature>
<protein>
    <recommendedName>
        <fullName evidence="5">Nucleoporin Nup159/Nup146 N-terminal domain-containing protein</fullName>
    </recommendedName>
</protein>
<dbReference type="GO" id="GO:0008139">
    <property type="term" value="F:nuclear localization sequence binding"/>
    <property type="evidence" value="ECO:0007669"/>
    <property type="project" value="TreeGrafter"/>
</dbReference>
<dbReference type="GO" id="GO:0017056">
    <property type="term" value="F:structural constituent of nuclear pore"/>
    <property type="evidence" value="ECO:0007669"/>
    <property type="project" value="TreeGrafter"/>
</dbReference>
<reference evidence="6" key="1">
    <citation type="submission" date="2022-10" db="EMBL/GenBank/DDBJ databases">
        <title>Tapping the CABI collections for fungal endophytes: first genome assemblies for Collariella, Neodidymelliopsis, Ascochyta clinopodiicola, Didymella pomorum, Didymosphaeria variabile, Neocosmospora piperis and Neocucurbitaria cava.</title>
        <authorList>
            <person name="Hill R."/>
        </authorList>
    </citation>
    <scope>NUCLEOTIDE SEQUENCE</scope>
    <source>
        <strain evidence="6">IMI 355082</strain>
    </source>
</reference>
<feature type="compositionally biased region" description="Low complexity" evidence="4">
    <location>
        <begin position="1042"/>
        <end position="1052"/>
    </location>
</feature>